<dbReference type="Proteomes" id="UP001244011">
    <property type="component" value="Unassembled WGS sequence"/>
</dbReference>
<name>A0AAJ0BRJ0_9PEZI</name>
<evidence type="ECO:0000313" key="2">
    <source>
        <dbReference type="Proteomes" id="UP001244011"/>
    </source>
</evidence>
<comment type="caution">
    <text evidence="1">The sequence shown here is derived from an EMBL/GenBank/DDBJ whole genome shotgun (WGS) entry which is preliminary data.</text>
</comment>
<dbReference type="RefSeq" id="XP_060278935.1">
    <property type="nucleotide sequence ID" value="XM_060429169.1"/>
</dbReference>
<accession>A0AAJ0BRJ0</accession>
<dbReference type="AlphaFoldDB" id="A0AAJ0BRJ0"/>
<dbReference type="EMBL" id="MU839034">
    <property type="protein sequence ID" value="KAK1762722.1"/>
    <property type="molecule type" value="Genomic_DNA"/>
</dbReference>
<proteinExistence type="predicted"/>
<gene>
    <name evidence="1" type="ORF">QBC33DRAFT_551345</name>
</gene>
<dbReference type="GeneID" id="85312356"/>
<evidence type="ECO:0000313" key="1">
    <source>
        <dbReference type="EMBL" id="KAK1762722.1"/>
    </source>
</evidence>
<reference evidence="1" key="1">
    <citation type="submission" date="2023-06" db="EMBL/GenBank/DDBJ databases">
        <title>Genome-scale phylogeny and comparative genomics of the fungal order Sordariales.</title>
        <authorList>
            <consortium name="Lawrence Berkeley National Laboratory"/>
            <person name="Hensen N."/>
            <person name="Bonometti L."/>
            <person name="Westerberg I."/>
            <person name="Brannstrom I.O."/>
            <person name="Guillou S."/>
            <person name="Cros-Aarteil S."/>
            <person name="Calhoun S."/>
            <person name="Haridas S."/>
            <person name="Kuo A."/>
            <person name="Mondo S."/>
            <person name="Pangilinan J."/>
            <person name="Riley R."/>
            <person name="Labutti K."/>
            <person name="Andreopoulos B."/>
            <person name="Lipzen A."/>
            <person name="Chen C."/>
            <person name="Yanf M."/>
            <person name="Daum C."/>
            <person name="Ng V."/>
            <person name="Clum A."/>
            <person name="Steindorff A."/>
            <person name="Ohm R."/>
            <person name="Martin F."/>
            <person name="Silar P."/>
            <person name="Natvig D."/>
            <person name="Lalanne C."/>
            <person name="Gautier V."/>
            <person name="Ament-Velasquez S.L."/>
            <person name="Kruys A."/>
            <person name="Hutchinson M.I."/>
            <person name="Powell A.J."/>
            <person name="Barry K."/>
            <person name="Miller A.N."/>
            <person name="Grigoriev I.V."/>
            <person name="Debuchy R."/>
            <person name="Gladieux P."/>
            <person name="Thoren M.H."/>
            <person name="Johannesson H."/>
        </authorList>
    </citation>
    <scope>NUCLEOTIDE SEQUENCE</scope>
    <source>
        <strain evidence="1">8032-3</strain>
    </source>
</reference>
<protein>
    <submittedName>
        <fullName evidence="1">Uncharacterized protein</fullName>
    </submittedName>
</protein>
<keyword evidence="2" id="KW-1185">Reference proteome</keyword>
<sequence>MLAEPLDLEPIKDEECGLLSDPEIQILTMFESAIESSPSLDEKAKHFVTALVASVPQSQSDSETEGMAMDTWQVLTYIACRTPCRHYAQDVLVQVVGMLNGHDALATVTFQLSVNRARGCNP</sequence>
<organism evidence="1 2">
    <name type="scientific">Phialemonium atrogriseum</name>
    <dbReference type="NCBI Taxonomy" id="1093897"/>
    <lineage>
        <taxon>Eukaryota</taxon>
        <taxon>Fungi</taxon>
        <taxon>Dikarya</taxon>
        <taxon>Ascomycota</taxon>
        <taxon>Pezizomycotina</taxon>
        <taxon>Sordariomycetes</taxon>
        <taxon>Sordariomycetidae</taxon>
        <taxon>Cephalothecales</taxon>
        <taxon>Cephalothecaceae</taxon>
        <taxon>Phialemonium</taxon>
    </lineage>
</organism>